<dbReference type="InterPro" id="IPR011162">
    <property type="entry name" value="MHC_I/II-like_Ag-recog"/>
</dbReference>
<dbReference type="Proteomes" id="UP000727407">
    <property type="component" value="Unassembled WGS sequence"/>
</dbReference>
<evidence type="ECO:0000259" key="4">
    <source>
        <dbReference type="Pfam" id="PF00129"/>
    </source>
</evidence>
<dbReference type="AlphaFoldDB" id="A0A8J4UL26"/>
<dbReference type="OrthoDB" id="8936120at2759"/>
<proteinExistence type="inferred from homology"/>
<dbReference type="SUPFAM" id="SSF54452">
    <property type="entry name" value="MHC antigen-recognition domain"/>
    <property type="match status" value="1"/>
</dbReference>
<dbReference type="InterPro" id="IPR001039">
    <property type="entry name" value="MHC_I_a_a1/a2"/>
</dbReference>
<dbReference type="GO" id="GO:0005615">
    <property type="term" value="C:extracellular space"/>
    <property type="evidence" value="ECO:0007669"/>
    <property type="project" value="TreeGrafter"/>
</dbReference>
<keyword evidence="6" id="KW-1185">Reference proteome</keyword>
<keyword evidence="3" id="KW-0472">Membrane</keyword>
<dbReference type="PANTHER" id="PTHR16675:SF237">
    <property type="entry name" value="MHC CLASS I ANTIGEN TRANSCRIPT VARIANT 1-RELATED"/>
    <property type="match status" value="1"/>
</dbReference>
<dbReference type="GO" id="GO:0006955">
    <property type="term" value="P:immune response"/>
    <property type="evidence" value="ECO:0007669"/>
    <property type="project" value="TreeGrafter"/>
</dbReference>
<feature type="domain" description="MHC class I-like antigen recognition-like" evidence="4">
    <location>
        <begin position="2"/>
        <end position="174"/>
    </location>
</feature>
<dbReference type="PRINTS" id="PR01638">
    <property type="entry name" value="MHCCLASSI"/>
</dbReference>
<keyword evidence="3" id="KW-0812">Transmembrane</keyword>
<evidence type="ECO:0000256" key="3">
    <source>
        <dbReference type="SAM" id="Phobius"/>
    </source>
</evidence>
<name>A0A8J4UL26_CLAMG</name>
<dbReference type="InterPro" id="IPR050208">
    <property type="entry name" value="MHC_class-I_related"/>
</dbReference>
<protein>
    <submittedName>
        <fullName evidence="5">H-2 class I histocompatibility antigen, Q10 alpha chain-like isoform X2</fullName>
    </submittedName>
</protein>
<dbReference type="Pfam" id="PF00129">
    <property type="entry name" value="MHC_I"/>
    <property type="match status" value="1"/>
</dbReference>
<accession>A0A8J4UL26</accession>
<keyword evidence="3" id="KW-1133">Transmembrane helix</keyword>
<dbReference type="FunFam" id="3.30.500.10:FF:000001">
    <property type="entry name" value="H-2 class I histocompatibility antigen, alpha chain"/>
    <property type="match status" value="1"/>
</dbReference>
<gene>
    <name evidence="5" type="ORF">DAT39_012939</name>
</gene>
<feature type="non-terminal residue" evidence="5">
    <location>
        <position position="1"/>
    </location>
</feature>
<keyword evidence="1" id="KW-0325">Glycoprotein</keyword>
<comment type="similarity">
    <text evidence="2">Belongs to the MHC class I family.</text>
</comment>
<organism evidence="5 6">
    <name type="scientific">Clarias magur</name>
    <name type="common">Asian catfish</name>
    <name type="synonym">Macropteronotus magur</name>
    <dbReference type="NCBI Taxonomy" id="1594786"/>
    <lineage>
        <taxon>Eukaryota</taxon>
        <taxon>Metazoa</taxon>
        <taxon>Chordata</taxon>
        <taxon>Craniata</taxon>
        <taxon>Vertebrata</taxon>
        <taxon>Euteleostomi</taxon>
        <taxon>Actinopterygii</taxon>
        <taxon>Neopterygii</taxon>
        <taxon>Teleostei</taxon>
        <taxon>Ostariophysi</taxon>
        <taxon>Siluriformes</taxon>
        <taxon>Clariidae</taxon>
        <taxon>Clarias</taxon>
    </lineage>
</organism>
<reference evidence="5" key="1">
    <citation type="submission" date="2020-07" db="EMBL/GenBank/DDBJ databases">
        <title>Clarias magur genome sequencing, assembly and annotation.</title>
        <authorList>
            <person name="Kushwaha B."/>
            <person name="Kumar R."/>
            <person name="Das P."/>
            <person name="Joshi C.G."/>
            <person name="Kumar D."/>
            <person name="Nagpure N.S."/>
            <person name="Pandey M."/>
            <person name="Agarwal S."/>
            <person name="Srivastava S."/>
            <person name="Singh M."/>
            <person name="Sahoo L."/>
            <person name="Jayasankar P."/>
            <person name="Meher P.K."/>
            <person name="Koringa P.G."/>
            <person name="Iquebal M.A."/>
            <person name="Das S.P."/>
            <person name="Bit A."/>
            <person name="Patnaik S."/>
            <person name="Patel N."/>
            <person name="Shah T.M."/>
            <person name="Hinsu A."/>
            <person name="Jena J.K."/>
        </authorList>
    </citation>
    <scope>NUCLEOTIDE SEQUENCE</scope>
    <source>
        <strain evidence="5">CIFAMagur01</strain>
        <tissue evidence="5">Testis</tissue>
    </source>
</reference>
<feature type="non-terminal residue" evidence="5">
    <location>
        <position position="257"/>
    </location>
</feature>
<dbReference type="GO" id="GO:0009897">
    <property type="term" value="C:external side of plasma membrane"/>
    <property type="evidence" value="ECO:0007669"/>
    <property type="project" value="TreeGrafter"/>
</dbReference>
<dbReference type="InterPro" id="IPR011161">
    <property type="entry name" value="MHC_I-like_Ag-recog"/>
</dbReference>
<comment type="caution">
    <text evidence="5">The sequence shown here is derived from an EMBL/GenBank/DDBJ whole genome shotgun (WGS) entry which is preliminary data.</text>
</comment>
<dbReference type="InterPro" id="IPR037055">
    <property type="entry name" value="MHC_I-like_Ag-recog_sf"/>
</dbReference>
<sequence>DKHTLQYLHRSFSSRTDGPEFTAAVLVDGEEVVYYNSTISKAIPKTEWIKKIQADYWNRETRIHQRHQDILNFNLKAVMRRINQAGGYHTLQRMYSCELHGDATTKGHMQYCYDGEDFLSLNLKTGTWTAVKPEAESFIKTWESTGRGAAYWKSYIEKECMDWLKKFVSCGGEDLKRKGDKHELKRQENCTCMVQHNSLNETLIKEVPKGGGQAEGLGAVWIGVITVVIAVIAIVAGLVVWKKIISGFRPVSQNSNC</sequence>
<dbReference type="Gene3D" id="3.30.500.10">
    <property type="entry name" value="MHC class I-like antigen recognition-like"/>
    <property type="match status" value="1"/>
</dbReference>
<evidence type="ECO:0000256" key="2">
    <source>
        <dbReference type="RuleBase" id="RU004439"/>
    </source>
</evidence>
<evidence type="ECO:0000313" key="6">
    <source>
        <dbReference type="Proteomes" id="UP000727407"/>
    </source>
</evidence>
<dbReference type="EMBL" id="QNUK01000238">
    <property type="protein sequence ID" value="KAF5897367.1"/>
    <property type="molecule type" value="Genomic_DNA"/>
</dbReference>
<evidence type="ECO:0000313" key="5">
    <source>
        <dbReference type="EMBL" id="KAF5897367.1"/>
    </source>
</evidence>
<feature type="transmembrane region" description="Helical" evidence="3">
    <location>
        <begin position="218"/>
        <end position="241"/>
    </location>
</feature>
<dbReference type="PANTHER" id="PTHR16675">
    <property type="entry name" value="MHC CLASS I-RELATED"/>
    <property type="match status" value="1"/>
</dbReference>
<evidence type="ECO:0000256" key="1">
    <source>
        <dbReference type="ARBA" id="ARBA00023180"/>
    </source>
</evidence>